<keyword evidence="3" id="KW-0396">Initiation factor</keyword>
<dbReference type="CDD" id="cd01887">
    <property type="entry name" value="IF2_eIF5B"/>
    <property type="match status" value="1"/>
</dbReference>
<dbReference type="AlphaFoldDB" id="K0TBW7"/>
<keyword evidence="6" id="KW-0342">GTP-binding</keyword>
<dbReference type="GO" id="GO:0003924">
    <property type="term" value="F:GTPase activity"/>
    <property type="evidence" value="ECO:0007669"/>
    <property type="project" value="InterPro"/>
</dbReference>
<evidence type="ECO:0000313" key="10">
    <source>
        <dbReference type="Proteomes" id="UP000266841"/>
    </source>
</evidence>
<dbReference type="InterPro" id="IPR053905">
    <property type="entry name" value="EF-G-like_DII"/>
</dbReference>
<dbReference type="FunFam" id="2.40.30.10:FF:000054">
    <property type="entry name" value="Translation initiation factor IF-2"/>
    <property type="match status" value="1"/>
</dbReference>
<keyword evidence="4" id="KW-0547">Nucleotide-binding</keyword>
<accession>K0TBW7</accession>
<dbReference type="CDD" id="cd03702">
    <property type="entry name" value="IF2_mtIF2_II"/>
    <property type="match status" value="1"/>
</dbReference>
<evidence type="ECO:0000256" key="4">
    <source>
        <dbReference type="ARBA" id="ARBA00022741"/>
    </source>
</evidence>
<dbReference type="Gene3D" id="2.40.30.10">
    <property type="entry name" value="Translation factors"/>
    <property type="match status" value="1"/>
</dbReference>
<comment type="similarity">
    <text evidence="2">Belongs to the TRAFAC class translation factor GTPase superfamily. Classic translation factor GTPase family. IF-2 subfamily.</text>
</comment>
<evidence type="ECO:0000313" key="9">
    <source>
        <dbReference type="EMBL" id="EJK74995.1"/>
    </source>
</evidence>
<evidence type="ECO:0000256" key="1">
    <source>
        <dbReference type="ARBA" id="ARBA00004229"/>
    </source>
</evidence>
<organism evidence="9 10">
    <name type="scientific">Thalassiosira oceanica</name>
    <name type="common">Marine diatom</name>
    <dbReference type="NCBI Taxonomy" id="159749"/>
    <lineage>
        <taxon>Eukaryota</taxon>
        <taxon>Sar</taxon>
        <taxon>Stramenopiles</taxon>
        <taxon>Ochrophyta</taxon>
        <taxon>Bacillariophyta</taxon>
        <taxon>Coscinodiscophyceae</taxon>
        <taxon>Thalassiosirophycidae</taxon>
        <taxon>Thalassiosirales</taxon>
        <taxon>Thalassiosiraceae</taxon>
        <taxon>Thalassiosira</taxon>
    </lineage>
</organism>
<dbReference type="OrthoDB" id="361630at2759"/>
<feature type="domain" description="Tr-type G" evidence="8">
    <location>
        <begin position="31"/>
        <end position="200"/>
    </location>
</feature>
<dbReference type="GO" id="GO:0009507">
    <property type="term" value="C:chloroplast"/>
    <property type="evidence" value="ECO:0007669"/>
    <property type="project" value="UniProtKB-SubCell"/>
</dbReference>
<evidence type="ECO:0000256" key="7">
    <source>
        <dbReference type="ARBA" id="ARBA00025162"/>
    </source>
</evidence>
<dbReference type="InterPro" id="IPR027417">
    <property type="entry name" value="P-loop_NTPase"/>
</dbReference>
<evidence type="ECO:0000256" key="3">
    <source>
        <dbReference type="ARBA" id="ARBA00022540"/>
    </source>
</evidence>
<dbReference type="GO" id="GO:0005525">
    <property type="term" value="F:GTP binding"/>
    <property type="evidence" value="ECO:0007669"/>
    <property type="project" value="UniProtKB-KW"/>
</dbReference>
<comment type="function">
    <text evidence="7">One of the essential components for the initiation of protein synthesis. Protects formylmethionyl-tRNA from spontaneous hydrolysis and promotes its binding to the 30S ribosomal subunits. Also involved in the hydrolysis of GTP during the formation of the 70S ribosomal complex.</text>
</comment>
<dbReference type="Pfam" id="PF22042">
    <property type="entry name" value="EF-G_D2"/>
    <property type="match status" value="1"/>
</dbReference>
<dbReference type="Pfam" id="PF00009">
    <property type="entry name" value="GTP_EFTU"/>
    <property type="match status" value="1"/>
</dbReference>
<dbReference type="PANTHER" id="PTHR43381:SF5">
    <property type="entry name" value="TR-TYPE G DOMAIN-CONTAINING PROTEIN"/>
    <property type="match status" value="1"/>
</dbReference>
<evidence type="ECO:0000256" key="2">
    <source>
        <dbReference type="ARBA" id="ARBA00007733"/>
    </source>
</evidence>
<dbReference type="InterPro" id="IPR000795">
    <property type="entry name" value="T_Tr_GTP-bd_dom"/>
</dbReference>
<dbReference type="SUPFAM" id="SSF52540">
    <property type="entry name" value="P-loop containing nucleoside triphosphate hydrolases"/>
    <property type="match status" value="1"/>
</dbReference>
<dbReference type="NCBIfam" id="TIGR00231">
    <property type="entry name" value="small_GTP"/>
    <property type="match status" value="1"/>
</dbReference>
<keyword evidence="5" id="KW-0648">Protein biosynthesis</keyword>
<dbReference type="InterPro" id="IPR005225">
    <property type="entry name" value="Small_GTP-bd"/>
</dbReference>
<sequence length="313" mass="33147">MCTLLSDDDWEDSMMGSGVALDEDDPDTLLPRPPVVTIMGHVDHGKTSLLDAIRNTRVTAGEAGGITQHIAAYQADHEGDTITFIDTPGHAAFTDMRERGANTADMIILVVAADDSVKQQTADSIACARQAAVPLIVAVNKIDLETADPNRVLADLAGYEILTEDLGGEVLCSQISAKEGTGLDDLLSKVMLQAELLDLKANPDRDAHGVVLEARVEKGLGTVATTLIQRGTVRVGDSFVAGEANGKVRALIGFDGKTRYKEAGPSTPVSIVGINGVPEAGDLFVVAEDEQTARELAASRARYVSYIFHLVPT</sequence>
<proteinExistence type="inferred from homology"/>
<comment type="subcellular location">
    <subcellularLocation>
        <location evidence="1">Plastid</location>
        <location evidence="1">Chloroplast</location>
    </subcellularLocation>
</comment>
<dbReference type="OMA" id="DWEDSMM"/>
<dbReference type="InterPro" id="IPR044145">
    <property type="entry name" value="IF2_II"/>
</dbReference>
<comment type="caution">
    <text evidence="9">The sequence shown here is derived from an EMBL/GenBank/DDBJ whole genome shotgun (WGS) entry which is preliminary data.</text>
</comment>
<evidence type="ECO:0000259" key="8">
    <source>
        <dbReference type="PROSITE" id="PS51722"/>
    </source>
</evidence>
<protein>
    <recommendedName>
        <fullName evidence="8">Tr-type G domain-containing protein</fullName>
    </recommendedName>
</protein>
<dbReference type="Gene3D" id="3.40.50.300">
    <property type="entry name" value="P-loop containing nucleotide triphosphate hydrolases"/>
    <property type="match status" value="1"/>
</dbReference>
<dbReference type="InterPro" id="IPR009000">
    <property type="entry name" value="Transl_B-barrel_sf"/>
</dbReference>
<dbReference type="PANTHER" id="PTHR43381">
    <property type="entry name" value="TRANSLATION INITIATION FACTOR IF-2-RELATED"/>
    <property type="match status" value="1"/>
</dbReference>
<dbReference type="Proteomes" id="UP000266841">
    <property type="component" value="Unassembled WGS sequence"/>
</dbReference>
<evidence type="ECO:0000256" key="5">
    <source>
        <dbReference type="ARBA" id="ARBA00022917"/>
    </source>
</evidence>
<dbReference type="EMBL" id="AGNL01003204">
    <property type="protein sequence ID" value="EJK74995.1"/>
    <property type="molecule type" value="Genomic_DNA"/>
</dbReference>
<dbReference type="FunFam" id="3.40.50.300:FF:000019">
    <property type="entry name" value="Translation initiation factor IF-2"/>
    <property type="match status" value="1"/>
</dbReference>
<dbReference type="PROSITE" id="PS51722">
    <property type="entry name" value="G_TR_2"/>
    <property type="match status" value="1"/>
</dbReference>
<name>K0TBW7_THAOC</name>
<keyword evidence="10" id="KW-1185">Reference proteome</keyword>
<dbReference type="SUPFAM" id="SSF50447">
    <property type="entry name" value="Translation proteins"/>
    <property type="match status" value="1"/>
</dbReference>
<dbReference type="GO" id="GO:0003743">
    <property type="term" value="F:translation initiation factor activity"/>
    <property type="evidence" value="ECO:0007669"/>
    <property type="project" value="UniProtKB-KW"/>
</dbReference>
<evidence type="ECO:0000256" key="6">
    <source>
        <dbReference type="ARBA" id="ARBA00023134"/>
    </source>
</evidence>
<reference evidence="9 10" key="1">
    <citation type="journal article" date="2012" name="Genome Biol.">
        <title>Genome and low-iron response of an oceanic diatom adapted to chronic iron limitation.</title>
        <authorList>
            <person name="Lommer M."/>
            <person name="Specht M."/>
            <person name="Roy A.S."/>
            <person name="Kraemer L."/>
            <person name="Andreson R."/>
            <person name="Gutowska M.A."/>
            <person name="Wolf J."/>
            <person name="Bergner S.V."/>
            <person name="Schilhabel M.B."/>
            <person name="Klostermeier U.C."/>
            <person name="Beiko R.G."/>
            <person name="Rosenstiel P."/>
            <person name="Hippler M."/>
            <person name="Laroche J."/>
        </authorList>
    </citation>
    <scope>NUCLEOTIDE SEQUENCE [LARGE SCALE GENOMIC DNA]</scope>
    <source>
        <strain evidence="9 10">CCMP1005</strain>
    </source>
</reference>
<dbReference type="eggNOG" id="KOG1145">
    <property type="taxonomic scope" value="Eukaryota"/>
</dbReference>
<dbReference type="InterPro" id="IPR015760">
    <property type="entry name" value="TIF_IF2"/>
</dbReference>
<gene>
    <name evidence="9" type="ORF">THAOC_03295</name>
</gene>